<proteinExistence type="predicted"/>
<dbReference type="EMBL" id="BAAAQY010000005">
    <property type="protein sequence ID" value="GAA2234036.1"/>
    <property type="molecule type" value="Genomic_DNA"/>
</dbReference>
<organism evidence="2 3">
    <name type="scientific">Herbiconiux moechotypicola</name>
    <dbReference type="NCBI Taxonomy" id="637393"/>
    <lineage>
        <taxon>Bacteria</taxon>
        <taxon>Bacillati</taxon>
        <taxon>Actinomycetota</taxon>
        <taxon>Actinomycetes</taxon>
        <taxon>Micrococcales</taxon>
        <taxon>Microbacteriaceae</taxon>
        <taxon>Herbiconiux</taxon>
    </lineage>
</organism>
<keyword evidence="3" id="KW-1185">Reference proteome</keyword>
<dbReference type="SUPFAM" id="SSF54593">
    <property type="entry name" value="Glyoxalase/Bleomycin resistance protein/Dihydroxybiphenyl dioxygenase"/>
    <property type="match status" value="1"/>
</dbReference>
<dbReference type="InterPro" id="IPR028973">
    <property type="entry name" value="PhnB-like"/>
</dbReference>
<dbReference type="Pfam" id="PF00903">
    <property type="entry name" value="Glyoxalase"/>
    <property type="match status" value="1"/>
</dbReference>
<dbReference type="PANTHER" id="PTHR33990:SF1">
    <property type="entry name" value="PROTEIN YJDN"/>
    <property type="match status" value="1"/>
</dbReference>
<dbReference type="InterPro" id="IPR029068">
    <property type="entry name" value="Glyas_Bleomycin-R_OHBP_Dase"/>
</dbReference>
<dbReference type="RefSeq" id="WP_259479363.1">
    <property type="nucleotide sequence ID" value="NZ_BAAAQY010000005.1"/>
</dbReference>
<protein>
    <submittedName>
        <fullName evidence="2">VOC family protein</fullName>
    </submittedName>
</protein>
<sequence length="138" mass="14829">MSTNLNPYISFKGEAKEAMEFYRSVLGGELTASTFDDFQMPVAEGEGGLVMHSQLVTPGGLVLMGSDTPTGMDYTPGTNVTIAISGEDIDELRGYFDGLSEGGTLFVPFEKAPWGDYYGQFTDKFGIVWMVNGGSAPQ</sequence>
<dbReference type="PANTHER" id="PTHR33990">
    <property type="entry name" value="PROTEIN YJDN-RELATED"/>
    <property type="match status" value="1"/>
</dbReference>
<evidence type="ECO:0000313" key="3">
    <source>
        <dbReference type="Proteomes" id="UP001500929"/>
    </source>
</evidence>
<dbReference type="CDD" id="cd06588">
    <property type="entry name" value="PhnB_like"/>
    <property type="match status" value="1"/>
</dbReference>
<comment type="caution">
    <text evidence="2">The sequence shown here is derived from an EMBL/GenBank/DDBJ whole genome shotgun (WGS) entry which is preliminary data.</text>
</comment>
<reference evidence="3" key="1">
    <citation type="journal article" date="2019" name="Int. J. Syst. Evol. Microbiol.">
        <title>The Global Catalogue of Microorganisms (GCM) 10K type strain sequencing project: providing services to taxonomists for standard genome sequencing and annotation.</title>
        <authorList>
            <consortium name="The Broad Institute Genomics Platform"/>
            <consortium name="The Broad Institute Genome Sequencing Center for Infectious Disease"/>
            <person name="Wu L."/>
            <person name="Ma J."/>
        </authorList>
    </citation>
    <scope>NUCLEOTIDE SEQUENCE [LARGE SCALE GENOMIC DNA]</scope>
    <source>
        <strain evidence="3">JCM 16117</strain>
    </source>
</reference>
<evidence type="ECO:0000259" key="1">
    <source>
        <dbReference type="Pfam" id="PF00903"/>
    </source>
</evidence>
<feature type="domain" description="Glyoxalase/fosfomycin resistance/dioxygenase" evidence="1">
    <location>
        <begin position="11"/>
        <end position="131"/>
    </location>
</feature>
<accession>A0ABP5QFB2</accession>
<gene>
    <name evidence="2" type="ORF">GCM10009851_18810</name>
</gene>
<dbReference type="InterPro" id="IPR004360">
    <property type="entry name" value="Glyas_Fos-R_dOase_dom"/>
</dbReference>
<name>A0ABP5QFB2_9MICO</name>
<dbReference type="Gene3D" id="3.10.180.10">
    <property type="entry name" value="2,3-Dihydroxybiphenyl 1,2-Dioxygenase, domain 1"/>
    <property type="match status" value="1"/>
</dbReference>
<evidence type="ECO:0000313" key="2">
    <source>
        <dbReference type="EMBL" id="GAA2234036.1"/>
    </source>
</evidence>
<dbReference type="Proteomes" id="UP001500929">
    <property type="component" value="Unassembled WGS sequence"/>
</dbReference>